<sequence length="254" mass="27825">MSLSIKICLIFALVCLLSDRIYCAQLRSSSSGAGTAYQSCPNGYYCLGQCLAPRSARCTAVQSQECPSLDQSCNHVSGNYYGIQVGHAYLGFSGSKSTHDLEHRFVIYRGFAYEFGTYGVQVLDITDPRYKYANGRDLNSNGIVSVGSSSCSYEQAQMFADRWRVLSYNVIWRNCQHFERAMVIFLKGSSCSQSVLKQDTDGTNAVMNEIESILTNCSIVCCNTNSTTTSAGAGPSVHFVGLVVTIFIFAFALF</sequence>
<dbReference type="InterPro" id="IPR042266">
    <property type="entry name" value="PPPDE_sf"/>
</dbReference>
<dbReference type="Gene3D" id="3.90.1720.30">
    <property type="entry name" value="PPPDE domains"/>
    <property type="match status" value="1"/>
</dbReference>
<organism evidence="3">
    <name type="scientific">Amphimedon queenslandica</name>
    <name type="common">Sponge</name>
    <dbReference type="NCBI Taxonomy" id="400682"/>
    <lineage>
        <taxon>Eukaryota</taxon>
        <taxon>Metazoa</taxon>
        <taxon>Porifera</taxon>
        <taxon>Demospongiae</taxon>
        <taxon>Heteroscleromorpha</taxon>
        <taxon>Haplosclerida</taxon>
        <taxon>Niphatidae</taxon>
        <taxon>Amphimedon</taxon>
    </lineage>
</organism>
<dbReference type="EnsemblMetazoa" id="Aqu2.1.37878_001">
    <property type="protein sequence ID" value="Aqu2.1.37878_001"/>
    <property type="gene ID" value="Aqu2.1.37878"/>
</dbReference>
<evidence type="ECO:0000313" key="3">
    <source>
        <dbReference type="EnsemblMetazoa" id="Aqu2.1.37878_001"/>
    </source>
</evidence>
<keyword evidence="1" id="KW-0812">Transmembrane</keyword>
<keyword evidence="2" id="KW-0732">Signal</keyword>
<evidence type="ECO:0008006" key="4">
    <source>
        <dbReference type="Google" id="ProtNLM"/>
    </source>
</evidence>
<feature type="chain" id="PRO_5013344650" description="LRAT domain-containing protein" evidence="2">
    <location>
        <begin position="24"/>
        <end position="254"/>
    </location>
</feature>
<evidence type="ECO:0000256" key="1">
    <source>
        <dbReference type="SAM" id="Phobius"/>
    </source>
</evidence>
<reference evidence="3" key="1">
    <citation type="submission" date="2017-05" db="UniProtKB">
        <authorList>
            <consortium name="EnsemblMetazoa"/>
        </authorList>
    </citation>
    <scope>IDENTIFICATION</scope>
</reference>
<keyword evidence="1" id="KW-1133">Transmembrane helix</keyword>
<name>A0A1X7VD07_AMPQE</name>
<accession>A0A1X7VD07</accession>
<dbReference type="AlphaFoldDB" id="A0A1X7VD07"/>
<feature type="transmembrane region" description="Helical" evidence="1">
    <location>
        <begin position="232"/>
        <end position="253"/>
    </location>
</feature>
<dbReference type="InParanoid" id="A0A1X7VD07"/>
<evidence type="ECO:0000256" key="2">
    <source>
        <dbReference type="SAM" id="SignalP"/>
    </source>
</evidence>
<keyword evidence="1" id="KW-0472">Membrane</keyword>
<feature type="signal peptide" evidence="2">
    <location>
        <begin position="1"/>
        <end position="23"/>
    </location>
</feature>
<protein>
    <recommendedName>
        <fullName evidence="4">LRAT domain-containing protein</fullName>
    </recommendedName>
</protein>
<proteinExistence type="predicted"/>